<comment type="similarity">
    <text evidence="1">Belongs to the enoyl-CoA hydratase/isomerase family.</text>
</comment>
<dbReference type="PANTHER" id="PTHR43684">
    <property type="match status" value="1"/>
</dbReference>
<evidence type="ECO:0000313" key="2">
    <source>
        <dbReference type="EMBL" id="MCD2114129.1"/>
    </source>
</evidence>
<dbReference type="Gene3D" id="3.90.226.10">
    <property type="entry name" value="2-enoyl-CoA Hydratase, Chain A, domain 1"/>
    <property type="match status" value="1"/>
</dbReference>
<dbReference type="NCBIfam" id="NF006109">
    <property type="entry name" value="PRK08260.1"/>
    <property type="match status" value="1"/>
</dbReference>
<dbReference type="AlphaFoldDB" id="A0AAW4XMY0"/>
<dbReference type="EMBL" id="JAJNCO010000017">
    <property type="protein sequence ID" value="MCD2114129.1"/>
    <property type="molecule type" value="Genomic_DNA"/>
</dbReference>
<accession>A0AAW4XMY0</accession>
<protein>
    <submittedName>
        <fullName evidence="2">Crotonase/enoyl-CoA hydratase family protein</fullName>
    </submittedName>
</protein>
<reference evidence="2" key="1">
    <citation type="submission" date="2021-11" db="EMBL/GenBank/DDBJ databases">
        <title>Development of a sustainable strategy for remediation of hydrocarbon-contaminated territories based on the waste exchange concept.</title>
        <authorList>
            <person name="Elkin A."/>
        </authorList>
    </citation>
    <scope>NUCLEOTIDE SEQUENCE</scope>
    <source>
        <strain evidence="2">IEGM 757</strain>
    </source>
</reference>
<gene>
    <name evidence="2" type="ORF">LQ384_23735</name>
</gene>
<dbReference type="InterPro" id="IPR029045">
    <property type="entry name" value="ClpP/crotonase-like_dom_sf"/>
</dbReference>
<sequence length="294" mass="32188">MEYTTLRHEVEDGILTVVLNRPDRLNAFTVEMADELEHTFVSVNDDDTVRAVIVTGAGRAFCAGMDLSSEGNVFGLDESKRPTLADMKNLDDPELRRIRDTGGRVTLAIHACRKPVIAAINGAAVGIGATMTLAMDARLMSTRARFGLVFGKLGIVPEACSTWFLPRLVGMPTALDLVYRAEILNAEVAYIDGLAQAVYEPEMLLSEARALANAWTRDRSPVSVALMRQMLLRNAAAAHPADAHRVDSLAMFYTSIGDGAEGVQAFRDKRPPEFHDKASAMPSFYEEWIETTTP</sequence>
<proteinExistence type="inferred from homology"/>
<comment type="caution">
    <text evidence="2">The sequence shown here is derived from an EMBL/GenBank/DDBJ whole genome shotgun (WGS) entry which is preliminary data.</text>
</comment>
<dbReference type="Proteomes" id="UP001198630">
    <property type="component" value="Unassembled WGS sequence"/>
</dbReference>
<dbReference type="GO" id="GO:0003824">
    <property type="term" value="F:catalytic activity"/>
    <property type="evidence" value="ECO:0007669"/>
    <property type="project" value="UniProtKB-ARBA"/>
</dbReference>
<dbReference type="PANTHER" id="PTHR43684:SF4">
    <property type="entry name" value="ENOYL-COA HYDRATASE_ISOMERASE FAMILY PROTEIN (AFU_ORTHOLOGUE AFUA_1G01890)"/>
    <property type="match status" value="1"/>
</dbReference>
<name>A0AAW4XMY0_RHORH</name>
<evidence type="ECO:0000256" key="1">
    <source>
        <dbReference type="ARBA" id="ARBA00005254"/>
    </source>
</evidence>
<dbReference type="InterPro" id="IPR001753">
    <property type="entry name" value="Enoyl-CoA_hydra/iso"/>
</dbReference>
<dbReference type="Pfam" id="PF00378">
    <property type="entry name" value="ECH_1"/>
    <property type="match status" value="1"/>
</dbReference>
<dbReference type="InterPro" id="IPR051053">
    <property type="entry name" value="ECH/Chromodomain_protein"/>
</dbReference>
<organism evidence="2 3">
    <name type="scientific">Rhodococcus rhodochrous</name>
    <dbReference type="NCBI Taxonomy" id="1829"/>
    <lineage>
        <taxon>Bacteria</taxon>
        <taxon>Bacillati</taxon>
        <taxon>Actinomycetota</taxon>
        <taxon>Actinomycetes</taxon>
        <taxon>Mycobacteriales</taxon>
        <taxon>Nocardiaceae</taxon>
        <taxon>Rhodococcus</taxon>
    </lineage>
</organism>
<dbReference type="RefSeq" id="WP_230792349.1">
    <property type="nucleotide sequence ID" value="NZ_JAJNCO010000017.1"/>
</dbReference>
<dbReference type="SUPFAM" id="SSF52096">
    <property type="entry name" value="ClpP/crotonase"/>
    <property type="match status" value="1"/>
</dbReference>
<evidence type="ECO:0000313" key="3">
    <source>
        <dbReference type="Proteomes" id="UP001198630"/>
    </source>
</evidence>
<dbReference type="CDD" id="cd06558">
    <property type="entry name" value="crotonase-like"/>
    <property type="match status" value="1"/>
</dbReference>